<name>A0ABQ6M9D2_9STRA</name>
<dbReference type="EC" id="2.3.1.48" evidence="1"/>
<evidence type="ECO:0000256" key="6">
    <source>
        <dbReference type="ARBA" id="ARBA00025774"/>
    </source>
</evidence>
<dbReference type="Gene3D" id="3.40.630.30">
    <property type="match status" value="1"/>
</dbReference>
<evidence type="ECO:0000256" key="9">
    <source>
        <dbReference type="ARBA" id="ARBA00048017"/>
    </source>
</evidence>
<evidence type="ECO:0000256" key="1">
    <source>
        <dbReference type="ARBA" id="ARBA00013184"/>
    </source>
</evidence>
<dbReference type="InterPro" id="IPR016181">
    <property type="entry name" value="Acyl_CoA_acyltransferase"/>
</dbReference>
<evidence type="ECO:0000256" key="3">
    <source>
        <dbReference type="ARBA" id="ARBA00022829"/>
    </source>
</evidence>
<evidence type="ECO:0000313" key="13">
    <source>
        <dbReference type="Proteomes" id="UP001165060"/>
    </source>
</evidence>
<keyword evidence="3" id="KW-0159">Chromosome partition</keyword>
<evidence type="ECO:0000256" key="5">
    <source>
        <dbReference type="ARBA" id="ARBA00023315"/>
    </source>
</evidence>
<evidence type="ECO:0000256" key="8">
    <source>
        <dbReference type="ARBA" id="ARBA00026144"/>
    </source>
</evidence>
<evidence type="ECO:0000256" key="4">
    <source>
        <dbReference type="ARBA" id="ARBA00022853"/>
    </source>
</evidence>
<reference evidence="12 13" key="1">
    <citation type="journal article" date="2023" name="Commun. Biol.">
        <title>Genome analysis of Parmales, the sister group of diatoms, reveals the evolutionary specialization of diatoms from phago-mixotrophs to photoautotrophs.</title>
        <authorList>
            <person name="Ban H."/>
            <person name="Sato S."/>
            <person name="Yoshikawa S."/>
            <person name="Yamada K."/>
            <person name="Nakamura Y."/>
            <person name="Ichinomiya M."/>
            <person name="Sato N."/>
            <person name="Blanc-Mathieu R."/>
            <person name="Endo H."/>
            <person name="Kuwata A."/>
            <person name="Ogata H."/>
        </authorList>
    </citation>
    <scope>NUCLEOTIDE SEQUENCE [LARGE SCALE GENOMIC DNA]</scope>
</reference>
<dbReference type="PROSITE" id="PS51186">
    <property type="entry name" value="GNAT"/>
    <property type="match status" value="1"/>
</dbReference>
<sequence length="249" mass="26288">MRPSDLPSLSALHEECFPVRYTGKFYAGAVRGTSADGKGRLFSEVAVDEGREEAAADLGGGEGGLVPARELLAGAEGKAAGEGKADGIGAPGSGYIAGGVITQFNRTETLKEFDVLDEAKYPLIMYILTLAVTSSYRRRGLASQLLAAALAHAASNPSCGAIYLHVIAHNESALRFYERHGFGNVGVLPDYYLFGGRQHDAYLLVRYANGASRPLGLLEAIAGYLGRAAESVRGWIWGEGASNPSRVHA</sequence>
<accession>A0ABQ6M9D2</accession>
<comment type="catalytic activity">
    <reaction evidence="9">
        <text>L-lysyl-[protein] + acetyl-CoA = N(6)-acetyl-L-lysyl-[protein] + CoA + H(+)</text>
        <dbReference type="Rhea" id="RHEA:45948"/>
        <dbReference type="Rhea" id="RHEA-COMP:9752"/>
        <dbReference type="Rhea" id="RHEA-COMP:10731"/>
        <dbReference type="ChEBI" id="CHEBI:15378"/>
        <dbReference type="ChEBI" id="CHEBI:29969"/>
        <dbReference type="ChEBI" id="CHEBI:57287"/>
        <dbReference type="ChEBI" id="CHEBI:57288"/>
        <dbReference type="ChEBI" id="CHEBI:61930"/>
        <dbReference type="EC" id="2.3.1.48"/>
    </reaction>
</comment>
<proteinExistence type="inferred from homology"/>
<dbReference type="Pfam" id="PF00583">
    <property type="entry name" value="Acetyltransf_1"/>
    <property type="match status" value="1"/>
</dbReference>
<dbReference type="PANTHER" id="PTHR14744">
    <property type="entry name" value="N-ALPHA-ACETYLTRANSFERASE 60"/>
    <property type="match status" value="1"/>
</dbReference>
<keyword evidence="5" id="KW-0012">Acyltransferase</keyword>
<feature type="domain" description="N-acetyltransferase" evidence="11">
    <location>
        <begin position="1"/>
        <end position="209"/>
    </location>
</feature>
<evidence type="ECO:0000256" key="2">
    <source>
        <dbReference type="ARBA" id="ARBA00022679"/>
    </source>
</evidence>
<dbReference type="SUPFAM" id="SSF55729">
    <property type="entry name" value="Acyl-CoA N-acyltransferases (Nat)"/>
    <property type="match status" value="1"/>
</dbReference>
<dbReference type="InterPro" id="IPR045141">
    <property type="entry name" value="NAA60-like"/>
</dbReference>
<dbReference type="InterPro" id="IPR000182">
    <property type="entry name" value="GNAT_dom"/>
</dbReference>
<keyword evidence="2" id="KW-0808">Transferase</keyword>
<keyword evidence="13" id="KW-1185">Reference proteome</keyword>
<dbReference type="Proteomes" id="UP001165060">
    <property type="component" value="Unassembled WGS sequence"/>
</dbReference>
<dbReference type="EC" id="2.3.1.259" evidence="7"/>
<evidence type="ECO:0000259" key="11">
    <source>
        <dbReference type="PROSITE" id="PS51186"/>
    </source>
</evidence>
<keyword evidence="4" id="KW-0156">Chromatin regulator</keyword>
<dbReference type="EMBL" id="BRYB01002584">
    <property type="protein sequence ID" value="GMI22114.1"/>
    <property type="molecule type" value="Genomic_DNA"/>
</dbReference>
<evidence type="ECO:0000256" key="7">
    <source>
        <dbReference type="ARBA" id="ARBA00026111"/>
    </source>
</evidence>
<evidence type="ECO:0000313" key="12">
    <source>
        <dbReference type="EMBL" id="GMI22114.1"/>
    </source>
</evidence>
<protein>
    <recommendedName>
        <fullName evidence="8">N-alpha-acetyltransferase 60</fullName>
        <ecNumber evidence="7">2.3.1.259</ecNumber>
        <ecNumber evidence="1">2.3.1.48</ecNumber>
    </recommendedName>
</protein>
<evidence type="ECO:0000256" key="10">
    <source>
        <dbReference type="ARBA" id="ARBA00048848"/>
    </source>
</evidence>
<gene>
    <name evidence="12" type="ORF">TeGR_g3181</name>
</gene>
<comment type="similarity">
    <text evidence="6">Belongs to the acetyltransferase family. NAA60 subfamily.</text>
</comment>
<dbReference type="PANTHER" id="PTHR14744:SF15">
    <property type="entry name" value="N-ALPHA-ACETYLTRANSFERASE 60"/>
    <property type="match status" value="1"/>
</dbReference>
<comment type="catalytic activity">
    <reaction evidence="10">
        <text>N-terminal L-methionyl-[transmembrane protein] + acetyl-CoA = N-terminal N(alpha)-acetyl-L-methionyl-[transmembrane protein] + CoA + H(+)</text>
        <dbReference type="Rhea" id="RHEA:50604"/>
        <dbReference type="Rhea" id="RHEA-COMP:12745"/>
        <dbReference type="Rhea" id="RHEA-COMP:12746"/>
        <dbReference type="ChEBI" id="CHEBI:15378"/>
        <dbReference type="ChEBI" id="CHEBI:57287"/>
        <dbReference type="ChEBI" id="CHEBI:57288"/>
        <dbReference type="ChEBI" id="CHEBI:64731"/>
        <dbReference type="ChEBI" id="CHEBI:133414"/>
        <dbReference type="EC" id="2.3.1.259"/>
    </reaction>
</comment>
<comment type="caution">
    <text evidence="12">The sequence shown here is derived from an EMBL/GenBank/DDBJ whole genome shotgun (WGS) entry which is preliminary data.</text>
</comment>
<organism evidence="12 13">
    <name type="scientific">Tetraparma gracilis</name>
    <dbReference type="NCBI Taxonomy" id="2962635"/>
    <lineage>
        <taxon>Eukaryota</taxon>
        <taxon>Sar</taxon>
        <taxon>Stramenopiles</taxon>
        <taxon>Ochrophyta</taxon>
        <taxon>Bolidophyceae</taxon>
        <taxon>Parmales</taxon>
        <taxon>Triparmaceae</taxon>
        <taxon>Tetraparma</taxon>
    </lineage>
</organism>